<dbReference type="EMBL" id="MT701595">
    <property type="protein sequence ID" value="QPB09693.1"/>
    <property type="molecule type" value="Genomic_DNA"/>
</dbReference>
<organism evidence="1 2">
    <name type="scientific">Streptomyces phage Shaeky</name>
    <dbReference type="NCBI Taxonomy" id="2767586"/>
    <lineage>
        <taxon>Viruses</taxon>
        <taxon>Duplodnaviria</taxon>
        <taxon>Heunggongvirae</taxon>
        <taxon>Uroviricota</taxon>
        <taxon>Caudoviricetes</taxon>
        <taxon>Colingsworthviridae</taxon>
        <taxon>Shaekyvirus</taxon>
        <taxon>Shaekyvirus shaeky</taxon>
    </lineage>
</organism>
<evidence type="ECO:0008006" key="3">
    <source>
        <dbReference type="Google" id="ProtNLM"/>
    </source>
</evidence>
<evidence type="ECO:0000313" key="2">
    <source>
        <dbReference type="Proteomes" id="UP000663581"/>
    </source>
</evidence>
<gene>
    <name evidence="1" type="ORF">CPT_Shaeky_006</name>
</gene>
<dbReference type="Proteomes" id="UP000663581">
    <property type="component" value="Segment"/>
</dbReference>
<sequence>MAALATVEDLQARMGVTFSDTEAVAAGAALDDVSALARLYGMPTWGVGATVVPEVVKGVVLAVAERRMRNPEGYVSEMAGEYSYRLPEAGSAGLFFRPDELMTIRQASGRTGIVSVPVNRPVMVARDRYLHGKDYAGGDF</sequence>
<reference evidence="1" key="1">
    <citation type="submission" date="2020-07" db="EMBL/GenBank/DDBJ databases">
        <title>Complete genome sequence of Streptomyces phage Shaeky.</title>
        <authorList>
            <person name="Shodrock S.L."/>
            <person name="Higbee T."/>
            <person name="Clark J.D."/>
            <person name="Hernandez I."/>
            <person name="Liu M."/>
            <person name="Burrowes B."/>
        </authorList>
    </citation>
    <scope>NUCLEOTIDE SEQUENCE</scope>
</reference>
<name>A0A873WH81_9CAUD</name>
<protein>
    <recommendedName>
        <fullName evidence="3">Head-to-tail adaptor</fullName>
    </recommendedName>
</protein>
<accession>A0A873WH81</accession>
<evidence type="ECO:0000313" key="1">
    <source>
        <dbReference type="EMBL" id="QPB09693.1"/>
    </source>
</evidence>
<proteinExistence type="predicted"/>
<keyword evidence="2" id="KW-1185">Reference proteome</keyword>